<name>A0A6P6XU46_DERPT</name>
<dbReference type="AlphaFoldDB" id="A0A6P6XU46"/>
<evidence type="ECO:0000313" key="2">
    <source>
        <dbReference type="Proteomes" id="UP000515146"/>
    </source>
</evidence>
<feature type="transmembrane region" description="Helical" evidence="1">
    <location>
        <begin position="91"/>
        <end position="113"/>
    </location>
</feature>
<feature type="transmembrane region" description="Helical" evidence="1">
    <location>
        <begin position="238"/>
        <end position="263"/>
    </location>
</feature>
<protein>
    <submittedName>
        <fullName evidence="3">Uncharacterized protein LOC113791383</fullName>
    </submittedName>
</protein>
<keyword evidence="1" id="KW-0812">Transmembrane</keyword>
<evidence type="ECO:0000256" key="1">
    <source>
        <dbReference type="SAM" id="Phobius"/>
    </source>
</evidence>
<keyword evidence="1" id="KW-1133">Transmembrane helix</keyword>
<evidence type="ECO:0000313" key="3">
    <source>
        <dbReference type="RefSeq" id="XP_027196952.1"/>
    </source>
</evidence>
<accession>A0A6P6XU46</accession>
<dbReference type="Proteomes" id="UP000515146">
    <property type="component" value="Unplaced"/>
</dbReference>
<gene>
    <name evidence="3" type="primary">LOC113791383</name>
</gene>
<keyword evidence="2" id="KW-1185">Reference proteome</keyword>
<dbReference type="InParanoid" id="A0A6P6XU46"/>
<dbReference type="KEGG" id="dpte:113791383"/>
<organism evidence="2 3">
    <name type="scientific">Dermatophagoides pteronyssinus</name>
    <name type="common">European house dust mite</name>
    <dbReference type="NCBI Taxonomy" id="6956"/>
    <lineage>
        <taxon>Eukaryota</taxon>
        <taxon>Metazoa</taxon>
        <taxon>Ecdysozoa</taxon>
        <taxon>Arthropoda</taxon>
        <taxon>Chelicerata</taxon>
        <taxon>Arachnida</taxon>
        <taxon>Acari</taxon>
        <taxon>Acariformes</taxon>
        <taxon>Sarcoptiformes</taxon>
        <taxon>Astigmata</taxon>
        <taxon>Psoroptidia</taxon>
        <taxon>Analgoidea</taxon>
        <taxon>Pyroglyphidae</taxon>
        <taxon>Dermatophagoidinae</taxon>
        <taxon>Dermatophagoides</taxon>
    </lineage>
</organism>
<reference evidence="3" key="1">
    <citation type="submission" date="2025-08" db="UniProtKB">
        <authorList>
            <consortium name="RefSeq"/>
        </authorList>
    </citation>
    <scope>IDENTIFICATION</scope>
    <source>
        <strain evidence="3">Airmid</strain>
    </source>
</reference>
<proteinExistence type="predicted"/>
<feature type="transmembrane region" description="Helical" evidence="1">
    <location>
        <begin position="134"/>
        <end position="152"/>
    </location>
</feature>
<dbReference type="OrthoDB" id="6511920at2759"/>
<sequence length="325" mass="39291">MIVELFRKMLFIRWIVKEIIPYKNLDYIQEYLQQQIEISKDQNSNIGRLIWKFIWFQFFILIRYLLLFILPLSDDQRILTYDIFFILDIHYSMNLIGIFLTALGMFLIYKLYIDMPQNIIRLMNIILFSTDGSAHCYMMFIYIFTFITWTLFLKLDQINSILNTNKTINENHPRYYSRIVNRFIWLHGHTFIHVNHFCNYLSDLFSSYMIANFPMNMLFIVTTFIIENKANEFSSWKFFAFGVIFTQFIGFFIIHLICSLYTIKIHKCSPKLIYCNIHFPLQPLSLRIRTSLYIEKIHTKNQYGIVLARTKVISMIFFIKFITYV</sequence>
<feature type="transmembrane region" description="Helical" evidence="1">
    <location>
        <begin position="49"/>
        <end position="71"/>
    </location>
</feature>
<dbReference type="RefSeq" id="XP_027196952.1">
    <property type="nucleotide sequence ID" value="XM_027341151.1"/>
</dbReference>
<keyword evidence="1" id="KW-0472">Membrane</keyword>
<feature type="transmembrane region" description="Helical" evidence="1">
    <location>
        <begin position="205"/>
        <end position="226"/>
    </location>
</feature>